<feature type="chain" id="PRO_5009584163" evidence="2">
    <location>
        <begin position="22"/>
        <end position="145"/>
    </location>
</feature>
<dbReference type="STRING" id="1802443.A2117_01530"/>
<evidence type="ECO:0000313" key="3">
    <source>
        <dbReference type="EMBL" id="OHA62553.1"/>
    </source>
</evidence>
<dbReference type="InterPro" id="IPR043993">
    <property type="entry name" value="T4SS_pilin"/>
</dbReference>
<sequence>MKKILFILLFASLIMPMVSLAQSAPEDCCKIRKNITIDGTPCASGTVVGPTGGTCTLGINCVTEKWGLFCAMNTIYAITDWAFLFLVLIVILLVIWGAFSIMVSSGDAAKVKEGRDKIMYAAIGLLVALVSRAVPSIVKAILGYT</sequence>
<reference evidence="3 4" key="1">
    <citation type="journal article" date="2016" name="Nat. Commun.">
        <title>Thousands of microbial genomes shed light on interconnected biogeochemical processes in an aquifer system.</title>
        <authorList>
            <person name="Anantharaman K."/>
            <person name="Brown C.T."/>
            <person name="Hug L.A."/>
            <person name="Sharon I."/>
            <person name="Castelle C.J."/>
            <person name="Probst A.J."/>
            <person name="Thomas B.C."/>
            <person name="Singh A."/>
            <person name="Wilkins M.J."/>
            <person name="Karaoz U."/>
            <person name="Brodie E.L."/>
            <person name="Williams K.H."/>
            <person name="Hubbard S.S."/>
            <person name="Banfield J.F."/>
        </authorList>
    </citation>
    <scope>NUCLEOTIDE SEQUENCE [LARGE SCALE GENOMIC DNA]</scope>
</reference>
<evidence type="ECO:0000313" key="4">
    <source>
        <dbReference type="Proteomes" id="UP000179245"/>
    </source>
</evidence>
<evidence type="ECO:0000256" key="1">
    <source>
        <dbReference type="SAM" id="Phobius"/>
    </source>
</evidence>
<keyword evidence="1" id="KW-0472">Membrane</keyword>
<accession>A0A1G2QPY6</accession>
<feature type="transmembrane region" description="Helical" evidence="1">
    <location>
        <begin position="118"/>
        <end position="142"/>
    </location>
</feature>
<name>A0A1G2QPY6_9BACT</name>
<protein>
    <submittedName>
        <fullName evidence="3">Uncharacterized protein</fullName>
    </submittedName>
</protein>
<dbReference type="EMBL" id="MHTO01000010">
    <property type="protein sequence ID" value="OHA62553.1"/>
    <property type="molecule type" value="Genomic_DNA"/>
</dbReference>
<keyword evidence="1" id="KW-1133">Transmembrane helix</keyword>
<keyword evidence="1" id="KW-0812">Transmembrane</keyword>
<feature type="signal peptide" evidence="2">
    <location>
        <begin position="1"/>
        <end position="21"/>
    </location>
</feature>
<feature type="transmembrane region" description="Helical" evidence="1">
    <location>
        <begin position="81"/>
        <end position="106"/>
    </location>
</feature>
<keyword evidence="2" id="KW-0732">Signal</keyword>
<proteinExistence type="predicted"/>
<comment type="caution">
    <text evidence="3">The sequence shown here is derived from an EMBL/GenBank/DDBJ whole genome shotgun (WGS) entry which is preliminary data.</text>
</comment>
<dbReference type="Pfam" id="PF18895">
    <property type="entry name" value="T4SS_pilin"/>
    <property type="match status" value="1"/>
</dbReference>
<dbReference type="Proteomes" id="UP000179245">
    <property type="component" value="Unassembled WGS sequence"/>
</dbReference>
<gene>
    <name evidence="3" type="ORF">A2117_01530</name>
</gene>
<organism evidence="3 4">
    <name type="scientific">Candidatus Wildermuthbacteria bacterium GWA2_46_15</name>
    <dbReference type="NCBI Taxonomy" id="1802443"/>
    <lineage>
        <taxon>Bacteria</taxon>
        <taxon>Candidatus Wildermuthiibacteriota</taxon>
    </lineage>
</organism>
<evidence type="ECO:0000256" key="2">
    <source>
        <dbReference type="SAM" id="SignalP"/>
    </source>
</evidence>
<dbReference type="AlphaFoldDB" id="A0A1G2QPY6"/>